<dbReference type="Proteomes" id="UP000033616">
    <property type="component" value="Unassembled WGS sequence"/>
</dbReference>
<evidence type="ECO:0000256" key="1">
    <source>
        <dbReference type="SAM" id="MobiDB-lite"/>
    </source>
</evidence>
<accession>A0A0F3MJQ0</accession>
<protein>
    <submittedName>
        <fullName evidence="2">Uncharacterized protein</fullName>
    </submittedName>
</protein>
<sequence>MLVELRDAGLIELNNKTIIKNNLKWRNIHDKTYKNSHRRKKLQKKIFASTRKKF</sequence>
<evidence type="ECO:0000313" key="3">
    <source>
        <dbReference type="Proteomes" id="UP000033616"/>
    </source>
</evidence>
<evidence type="ECO:0000313" key="2">
    <source>
        <dbReference type="EMBL" id="KJV56003.1"/>
    </source>
</evidence>
<reference evidence="2 3" key="1">
    <citation type="submission" date="2015-02" db="EMBL/GenBank/DDBJ databases">
        <title>Genome Sequencing of Rickettsiales.</title>
        <authorList>
            <person name="Daugherty S.C."/>
            <person name="Su Q."/>
            <person name="Abolude K."/>
            <person name="Beier-Sexton M."/>
            <person name="Carlyon J.A."/>
            <person name="Carter R."/>
            <person name="Day N.P."/>
            <person name="Dumler S.J."/>
            <person name="Dyachenko V."/>
            <person name="Godinez A."/>
            <person name="Kurtti T.J."/>
            <person name="Lichay M."/>
            <person name="Mullins K.E."/>
            <person name="Ott S."/>
            <person name="Pappas-Brown V."/>
            <person name="Paris D.H."/>
            <person name="Patel P."/>
            <person name="Richards A.L."/>
            <person name="Sadzewicz L."/>
            <person name="Sears K."/>
            <person name="Seidman D."/>
            <person name="Sengamalay N."/>
            <person name="Stenos J."/>
            <person name="Tallon L.J."/>
            <person name="Vincent G."/>
            <person name="Fraser C.M."/>
            <person name="Munderloh U."/>
            <person name="Dunning-Hotopp J.C."/>
        </authorList>
    </citation>
    <scope>NUCLEOTIDE SEQUENCE [LARGE SCALE GENOMIC DNA]</scope>
    <source>
        <strain evidence="2 3">Fuller</strain>
    </source>
</reference>
<dbReference type="EMBL" id="LANP01000014">
    <property type="protein sequence ID" value="KJV56003.1"/>
    <property type="molecule type" value="Genomic_DNA"/>
</dbReference>
<gene>
    <name evidence="2" type="ORF">OCHUTO_0648</name>
</gene>
<comment type="caution">
    <text evidence="2">The sequence shown here is derived from an EMBL/GenBank/DDBJ whole genome shotgun (WGS) entry which is preliminary data.</text>
</comment>
<proteinExistence type="predicted"/>
<dbReference type="RefSeq" id="WP_198139655.1">
    <property type="nucleotide sequence ID" value="NZ_LANP01000014.1"/>
</dbReference>
<dbReference type="PATRIC" id="fig|1359168.3.peg.255"/>
<keyword evidence="3" id="KW-1185">Reference proteome</keyword>
<feature type="region of interest" description="Disordered" evidence="1">
    <location>
        <begin position="34"/>
        <end position="54"/>
    </location>
</feature>
<dbReference type="AlphaFoldDB" id="A0A0F3MJQ0"/>
<name>A0A0F3MJQ0_9RICK</name>
<organism evidence="2 3">
    <name type="scientific">Orientia chuto str. Dubai</name>
    <dbReference type="NCBI Taxonomy" id="1359168"/>
    <lineage>
        <taxon>Bacteria</taxon>
        <taxon>Pseudomonadati</taxon>
        <taxon>Pseudomonadota</taxon>
        <taxon>Alphaproteobacteria</taxon>
        <taxon>Rickettsiales</taxon>
        <taxon>Rickettsiaceae</taxon>
        <taxon>Rickettsieae</taxon>
        <taxon>Orientia</taxon>
    </lineage>
</organism>